<keyword evidence="10 13" id="KW-0670">Pyruvate</keyword>
<gene>
    <name evidence="13 15" type="primary">murA</name>
    <name evidence="15" type="ORF">D9V76_01970</name>
</gene>
<dbReference type="GO" id="GO:0008360">
    <property type="term" value="P:regulation of cell shape"/>
    <property type="evidence" value="ECO:0007669"/>
    <property type="project" value="UniProtKB-KW"/>
</dbReference>
<evidence type="ECO:0000256" key="9">
    <source>
        <dbReference type="ARBA" id="ARBA00023316"/>
    </source>
</evidence>
<keyword evidence="4 13" id="KW-0132">Cell division</keyword>
<feature type="binding site" evidence="13">
    <location>
        <position position="306"/>
    </location>
    <ligand>
        <name>UDP-N-acetyl-alpha-D-glucosamine</name>
        <dbReference type="ChEBI" id="CHEBI:57705"/>
    </ligand>
</feature>
<evidence type="ECO:0000313" key="16">
    <source>
        <dbReference type="Proteomes" id="UP000298688"/>
    </source>
</evidence>
<proteinExistence type="inferred from homology"/>
<dbReference type="InterPro" id="IPR013792">
    <property type="entry name" value="RNA3'P_cycl/enolpyr_Trfase_a/b"/>
</dbReference>
<dbReference type="PANTHER" id="PTHR43783:SF1">
    <property type="entry name" value="UDP-N-ACETYLGLUCOSAMINE 1-CARBOXYVINYLTRANSFERASE"/>
    <property type="match status" value="1"/>
</dbReference>
<evidence type="ECO:0000256" key="11">
    <source>
        <dbReference type="ARBA" id="ARBA00038367"/>
    </source>
</evidence>
<dbReference type="InterPro" id="IPR001986">
    <property type="entry name" value="Enolpyruvate_Tfrase_dom"/>
</dbReference>
<keyword evidence="5 13" id="KW-0808">Transferase</keyword>
<dbReference type="OrthoDB" id="9803760at2"/>
<evidence type="ECO:0000256" key="7">
    <source>
        <dbReference type="ARBA" id="ARBA00022984"/>
    </source>
</evidence>
<keyword evidence="3 13" id="KW-0963">Cytoplasm</keyword>
<dbReference type="SUPFAM" id="SSF55205">
    <property type="entry name" value="EPT/RTPC-like"/>
    <property type="match status" value="1"/>
</dbReference>
<sequence>MNKLYIEGNKNLNGNVRISGSKNAALPILFMTILTEEKIKISNIPQLTDITIAIELLKSLGAKIKYRKKLLCIDTSSIKNFSPPYDLTKKIRASIWMLAPLLIRFGQAKISLPGGCKIGSRPIDLHIKGLIQLGAKIVLEKNYISASIRKPLVGKHIYIKKISVGATITIMSAAALAQGTTIIENAAQEPEIIDIAKFLNTLGANIIGAGSNKIFIKGVIKLTGGKHQIIPDRIETGTFLIAAAVSQGYITCCHTEPKNLKKVLIKLSESGAKIKTGKDWIQLDMRGKKPKSINVSTSPYPGIPTDMQPQFTLLNSISQSKGVITENIFENRFIYVSELIKMGAQIKIKNNSIICKGVTNLYSQNVFSNDLRGSATLVLAGCIARGITIVNNIYHFKRGYELFSEKLNKLGANIKYI</sequence>
<dbReference type="InterPro" id="IPR036968">
    <property type="entry name" value="Enolpyruvate_Tfrase_sf"/>
</dbReference>
<dbReference type="FunFam" id="3.65.10.10:FF:000001">
    <property type="entry name" value="UDP-N-acetylglucosamine 1-carboxyvinyltransferase"/>
    <property type="match status" value="1"/>
</dbReference>
<comment type="pathway">
    <text evidence="2 13">Cell wall biogenesis; peptidoglycan biosynthesis.</text>
</comment>
<dbReference type="InterPro" id="IPR050068">
    <property type="entry name" value="MurA_subfamily"/>
</dbReference>
<comment type="subcellular location">
    <subcellularLocation>
        <location evidence="1 13">Cytoplasm</location>
    </subcellularLocation>
</comment>
<dbReference type="InterPro" id="IPR005750">
    <property type="entry name" value="UDP_GlcNAc_COvinyl_MurA"/>
</dbReference>
<feature type="binding site" evidence="13">
    <location>
        <begin position="22"/>
        <end position="23"/>
    </location>
    <ligand>
        <name>phosphoenolpyruvate</name>
        <dbReference type="ChEBI" id="CHEBI:58702"/>
    </ligand>
</feature>
<dbReference type="HAMAP" id="MF_00111">
    <property type="entry name" value="MurA"/>
    <property type="match status" value="1"/>
</dbReference>
<feature type="binding site" evidence="13">
    <location>
        <begin position="121"/>
        <end position="125"/>
    </location>
    <ligand>
        <name>UDP-N-acetyl-alpha-D-glucosamine</name>
        <dbReference type="ChEBI" id="CHEBI:57705"/>
    </ligand>
</feature>
<dbReference type="GO" id="GO:0019277">
    <property type="term" value="P:UDP-N-acetylgalactosamine biosynthetic process"/>
    <property type="evidence" value="ECO:0007669"/>
    <property type="project" value="InterPro"/>
</dbReference>
<organism evidence="15 16">
    <name type="scientific">Buchnera aphidicola subsp. Rhopalosiphum padi</name>
    <dbReference type="NCBI Taxonomy" id="98793"/>
    <lineage>
        <taxon>Bacteria</taxon>
        <taxon>Pseudomonadati</taxon>
        <taxon>Pseudomonadota</taxon>
        <taxon>Gammaproteobacteria</taxon>
        <taxon>Enterobacterales</taxon>
        <taxon>Erwiniaceae</taxon>
        <taxon>Buchnera</taxon>
    </lineage>
</organism>
<comment type="catalytic activity">
    <reaction evidence="12 13">
        <text>phosphoenolpyruvate + UDP-N-acetyl-alpha-D-glucosamine = UDP-N-acetyl-3-O-(1-carboxyvinyl)-alpha-D-glucosamine + phosphate</text>
        <dbReference type="Rhea" id="RHEA:18681"/>
        <dbReference type="ChEBI" id="CHEBI:43474"/>
        <dbReference type="ChEBI" id="CHEBI:57705"/>
        <dbReference type="ChEBI" id="CHEBI:58702"/>
        <dbReference type="ChEBI" id="CHEBI:68483"/>
        <dbReference type="EC" id="2.5.1.7"/>
    </reaction>
</comment>
<dbReference type="GO" id="GO:0009252">
    <property type="term" value="P:peptidoglycan biosynthetic process"/>
    <property type="evidence" value="ECO:0007669"/>
    <property type="project" value="UniProtKB-UniRule"/>
</dbReference>
<dbReference type="GO" id="GO:0051301">
    <property type="term" value="P:cell division"/>
    <property type="evidence" value="ECO:0007669"/>
    <property type="project" value="UniProtKB-KW"/>
</dbReference>
<evidence type="ECO:0000256" key="4">
    <source>
        <dbReference type="ARBA" id="ARBA00022618"/>
    </source>
</evidence>
<reference evidence="15 16" key="2">
    <citation type="submission" date="2019-05" db="EMBL/GenBank/DDBJ databases">
        <title>Genome evolution of the obligate endosymbiont Buchnera aphidicola.</title>
        <authorList>
            <person name="Moran N.A."/>
        </authorList>
    </citation>
    <scope>NUCLEOTIDE SEQUENCE [LARGE SCALE GENOMIC DNA]</scope>
    <source>
        <strain evidence="15 16">Rpa</strain>
    </source>
</reference>
<comment type="function">
    <text evidence="13">Cell wall formation. Adds enolpyruvyl to UDP-N-acetylglucosamine.</text>
</comment>
<protein>
    <recommendedName>
        <fullName evidence="13">UDP-N-acetylglucosamine 1-carboxyvinyltransferase</fullName>
        <ecNumber evidence="13">2.5.1.7</ecNumber>
    </recommendedName>
    <alternativeName>
        <fullName evidence="13">Enoylpyruvate transferase</fullName>
    </alternativeName>
    <alternativeName>
        <fullName evidence="13">UDP-N-acetylglucosamine enolpyruvyl transferase</fullName>
        <shortName evidence="13">EPT</shortName>
    </alternativeName>
</protein>
<evidence type="ECO:0000256" key="13">
    <source>
        <dbReference type="HAMAP-Rule" id="MF_00111"/>
    </source>
</evidence>
<dbReference type="GO" id="GO:0071555">
    <property type="term" value="P:cell wall organization"/>
    <property type="evidence" value="ECO:0007669"/>
    <property type="project" value="UniProtKB-KW"/>
</dbReference>
<evidence type="ECO:0000256" key="3">
    <source>
        <dbReference type="ARBA" id="ARBA00022490"/>
    </source>
</evidence>
<dbReference type="GO" id="GO:0008760">
    <property type="term" value="F:UDP-N-acetylglucosamine 1-carboxyvinyltransferase activity"/>
    <property type="evidence" value="ECO:0007669"/>
    <property type="project" value="UniProtKB-UniRule"/>
</dbReference>
<feature type="modified residue" description="2-(S-cysteinyl)pyruvic acid O-phosphothioketal" evidence="13">
    <location>
        <position position="116"/>
    </location>
</feature>
<feature type="domain" description="Enolpyruvate transferase" evidence="14">
    <location>
        <begin position="7"/>
        <end position="407"/>
    </location>
</feature>
<accession>A0A4D6Y703</accession>
<feature type="active site" description="Proton donor" evidence="13">
    <location>
        <position position="116"/>
    </location>
</feature>
<comment type="similarity">
    <text evidence="11 13">Belongs to the EPSP synthase family. MurA subfamily.</text>
</comment>
<evidence type="ECO:0000256" key="8">
    <source>
        <dbReference type="ARBA" id="ARBA00023306"/>
    </source>
</evidence>
<dbReference type="AlphaFoldDB" id="A0A4D6Y703"/>
<keyword evidence="6 13" id="KW-0133">Cell shape</keyword>
<name>A0A4D6Y703_BUCRP</name>
<dbReference type="Pfam" id="PF00275">
    <property type="entry name" value="EPSP_synthase"/>
    <property type="match status" value="1"/>
</dbReference>
<dbReference type="NCBIfam" id="NF006873">
    <property type="entry name" value="PRK09369.1"/>
    <property type="match status" value="1"/>
</dbReference>
<feature type="binding site" evidence="13">
    <location>
        <position position="328"/>
    </location>
    <ligand>
        <name>UDP-N-acetyl-alpha-D-glucosamine</name>
        <dbReference type="ChEBI" id="CHEBI:57705"/>
    </ligand>
</feature>
<keyword evidence="9 13" id="KW-0961">Cell wall biogenesis/degradation</keyword>
<keyword evidence="7 13" id="KW-0573">Peptidoglycan synthesis</keyword>
<dbReference type="EC" id="2.5.1.7" evidence="13"/>
<dbReference type="RefSeq" id="WP_158337311.1">
    <property type="nucleotide sequence ID" value="NZ_CP034858.1"/>
</dbReference>
<evidence type="ECO:0000256" key="1">
    <source>
        <dbReference type="ARBA" id="ARBA00004496"/>
    </source>
</evidence>
<reference evidence="15 16" key="1">
    <citation type="submission" date="2018-12" db="EMBL/GenBank/DDBJ databases">
        <authorList>
            <person name="Chong R.A."/>
        </authorList>
    </citation>
    <scope>NUCLEOTIDE SEQUENCE [LARGE SCALE GENOMIC DNA]</scope>
    <source>
        <strain evidence="15 16">Rpa</strain>
    </source>
</reference>
<dbReference type="CDD" id="cd01555">
    <property type="entry name" value="UdpNAET"/>
    <property type="match status" value="1"/>
</dbReference>
<dbReference type="Gene3D" id="3.65.10.10">
    <property type="entry name" value="Enolpyruvate transferase domain"/>
    <property type="match status" value="2"/>
</dbReference>
<evidence type="ECO:0000256" key="5">
    <source>
        <dbReference type="ARBA" id="ARBA00022679"/>
    </source>
</evidence>
<dbReference type="UniPathway" id="UPA00219"/>
<dbReference type="NCBIfam" id="TIGR01072">
    <property type="entry name" value="murA"/>
    <property type="match status" value="1"/>
</dbReference>
<evidence type="ECO:0000256" key="12">
    <source>
        <dbReference type="ARBA" id="ARBA00047527"/>
    </source>
</evidence>
<evidence type="ECO:0000256" key="2">
    <source>
        <dbReference type="ARBA" id="ARBA00004752"/>
    </source>
</evidence>
<comment type="caution">
    <text evidence="13">Lacks conserved residue(s) required for the propagation of feature annotation.</text>
</comment>
<evidence type="ECO:0000313" key="15">
    <source>
        <dbReference type="EMBL" id="QCI25019.1"/>
    </source>
</evidence>
<feature type="binding site" evidence="13">
    <location>
        <position position="92"/>
    </location>
    <ligand>
        <name>UDP-N-acetyl-alpha-D-glucosamine</name>
        <dbReference type="ChEBI" id="CHEBI:57705"/>
    </ligand>
</feature>
<evidence type="ECO:0000256" key="10">
    <source>
        <dbReference type="ARBA" id="ARBA00023317"/>
    </source>
</evidence>
<evidence type="ECO:0000256" key="6">
    <source>
        <dbReference type="ARBA" id="ARBA00022960"/>
    </source>
</evidence>
<dbReference type="PANTHER" id="PTHR43783">
    <property type="entry name" value="UDP-N-ACETYLGLUCOSAMINE 1-CARBOXYVINYLTRANSFERASE"/>
    <property type="match status" value="1"/>
</dbReference>
<dbReference type="Proteomes" id="UP000298688">
    <property type="component" value="Chromosome"/>
</dbReference>
<evidence type="ECO:0000259" key="14">
    <source>
        <dbReference type="Pfam" id="PF00275"/>
    </source>
</evidence>
<dbReference type="GO" id="GO:0005737">
    <property type="term" value="C:cytoplasm"/>
    <property type="evidence" value="ECO:0007669"/>
    <property type="project" value="UniProtKB-SubCell"/>
</dbReference>
<dbReference type="EMBL" id="CP034858">
    <property type="protein sequence ID" value="QCI25019.1"/>
    <property type="molecule type" value="Genomic_DNA"/>
</dbReference>
<keyword evidence="8 13" id="KW-0131">Cell cycle</keyword>